<evidence type="ECO:0000256" key="1">
    <source>
        <dbReference type="ARBA" id="ARBA00004141"/>
    </source>
</evidence>
<protein>
    <recommendedName>
        <fullName evidence="14">Ion transport domain-containing protein</fullName>
    </recommendedName>
</protein>
<keyword evidence="16" id="KW-1185">Reference proteome</keyword>
<dbReference type="SMART" id="SM00248">
    <property type="entry name" value="ANK"/>
    <property type="match status" value="16"/>
</dbReference>
<name>A0A9P1IPR3_9PELO</name>
<evidence type="ECO:0000256" key="2">
    <source>
        <dbReference type="ARBA" id="ARBA00022448"/>
    </source>
</evidence>
<keyword evidence="2" id="KW-0813">Transport</keyword>
<feature type="transmembrane region" description="Helical" evidence="13">
    <location>
        <begin position="929"/>
        <end position="947"/>
    </location>
</feature>
<dbReference type="PROSITE" id="PS50088">
    <property type="entry name" value="ANK_REPEAT"/>
    <property type="match status" value="8"/>
</dbReference>
<feature type="repeat" description="ANK" evidence="12">
    <location>
        <begin position="311"/>
        <end position="338"/>
    </location>
</feature>
<evidence type="ECO:0000256" key="12">
    <source>
        <dbReference type="PROSITE-ProRule" id="PRU00023"/>
    </source>
</evidence>
<feature type="repeat" description="ANK" evidence="12">
    <location>
        <begin position="598"/>
        <end position="630"/>
    </location>
</feature>
<feature type="repeat" description="ANK" evidence="12">
    <location>
        <begin position="371"/>
        <end position="403"/>
    </location>
</feature>
<feature type="transmembrane region" description="Helical" evidence="13">
    <location>
        <begin position="967"/>
        <end position="989"/>
    </location>
</feature>
<dbReference type="PANTHER" id="PTHR47143">
    <property type="entry name" value="TRANSIENT RECEPTOR POTENTIAL CATION CHANNEL PROTEIN PAINLESS"/>
    <property type="match status" value="1"/>
</dbReference>
<feature type="repeat" description="ANK" evidence="12">
    <location>
        <begin position="168"/>
        <end position="200"/>
    </location>
</feature>
<dbReference type="PANTHER" id="PTHR47143:SF1">
    <property type="entry name" value="ION_TRANS DOMAIN-CONTAINING PROTEIN"/>
    <property type="match status" value="1"/>
</dbReference>
<dbReference type="GO" id="GO:0005216">
    <property type="term" value="F:monoatomic ion channel activity"/>
    <property type="evidence" value="ECO:0007669"/>
    <property type="project" value="InterPro"/>
</dbReference>
<dbReference type="Proteomes" id="UP001152747">
    <property type="component" value="Unassembled WGS sequence"/>
</dbReference>
<dbReference type="GO" id="GO:1902495">
    <property type="term" value="C:transmembrane transporter complex"/>
    <property type="evidence" value="ECO:0007669"/>
    <property type="project" value="TreeGrafter"/>
</dbReference>
<dbReference type="Pfam" id="PF00023">
    <property type="entry name" value="Ank"/>
    <property type="match status" value="1"/>
</dbReference>
<keyword evidence="7 12" id="KW-0040">ANK repeat</keyword>
<keyword evidence="9 13" id="KW-0472">Membrane</keyword>
<gene>
    <name evidence="15" type="ORF">CAMP_LOCUS12355</name>
</gene>
<accession>A0A9P1IPR3</accession>
<organism evidence="15 16">
    <name type="scientific">Caenorhabditis angaria</name>
    <dbReference type="NCBI Taxonomy" id="860376"/>
    <lineage>
        <taxon>Eukaryota</taxon>
        <taxon>Metazoa</taxon>
        <taxon>Ecdysozoa</taxon>
        <taxon>Nematoda</taxon>
        <taxon>Chromadorea</taxon>
        <taxon>Rhabditida</taxon>
        <taxon>Rhabditina</taxon>
        <taxon>Rhabditomorpha</taxon>
        <taxon>Rhabditoidea</taxon>
        <taxon>Rhabditidae</taxon>
        <taxon>Peloderinae</taxon>
        <taxon>Caenorhabditis</taxon>
    </lineage>
</organism>
<feature type="transmembrane region" description="Helical" evidence="13">
    <location>
        <begin position="805"/>
        <end position="825"/>
    </location>
</feature>
<evidence type="ECO:0000259" key="14">
    <source>
        <dbReference type="Pfam" id="PF00520"/>
    </source>
</evidence>
<evidence type="ECO:0000256" key="7">
    <source>
        <dbReference type="ARBA" id="ARBA00023043"/>
    </source>
</evidence>
<dbReference type="Pfam" id="PF12796">
    <property type="entry name" value="Ank_2"/>
    <property type="match status" value="5"/>
</dbReference>
<evidence type="ECO:0000256" key="4">
    <source>
        <dbReference type="ARBA" id="ARBA00022692"/>
    </source>
</evidence>
<comment type="subcellular location">
    <subcellularLocation>
        <location evidence="1">Membrane</location>
        <topology evidence="1">Multi-pass membrane protein</topology>
    </subcellularLocation>
</comment>
<dbReference type="OrthoDB" id="1661883at2759"/>
<dbReference type="InterPro" id="IPR036770">
    <property type="entry name" value="Ankyrin_rpt-contain_sf"/>
</dbReference>
<proteinExistence type="predicted"/>
<dbReference type="Pfam" id="PF00520">
    <property type="entry name" value="Ion_trans"/>
    <property type="match status" value="1"/>
</dbReference>
<evidence type="ECO:0000256" key="13">
    <source>
        <dbReference type="SAM" id="Phobius"/>
    </source>
</evidence>
<keyword evidence="5" id="KW-0677">Repeat</keyword>
<dbReference type="InterPro" id="IPR002110">
    <property type="entry name" value="Ankyrin_rpt"/>
</dbReference>
<evidence type="ECO:0000313" key="15">
    <source>
        <dbReference type="EMBL" id="CAI5449718.1"/>
    </source>
</evidence>
<feature type="transmembrane region" description="Helical" evidence="13">
    <location>
        <begin position="1037"/>
        <end position="1058"/>
    </location>
</feature>
<keyword evidence="8" id="KW-0406">Ion transport</keyword>
<evidence type="ECO:0000256" key="5">
    <source>
        <dbReference type="ARBA" id="ARBA00022737"/>
    </source>
</evidence>
<evidence type="ECO:0000313" key="16">
    <source>
        <dbReference type="Proteomes" id="UP001152747"/>
    </source>
</evidence>
<keyword evidence="11" id="KW-0407">Ion channel</keyword>
<evidence type="ECO:0000256" key="9">
    <source>
        <dbReference type="ARBA" id="ARBA00023136"/>
    </source>
</evidence>
<dbReference type="SUPFAM" id="SSF48403">
    <property type="entry name" value="Ankyrin repeat"/>
    <property type="match status" value="2"/>
</dbReference>
<evidence type="ECO:0000256" key="3">
    <source>
        <dbReference type="ARBA" id="ARBA00022606"/>
    </source>
</evidence>
<dbReference type="InterPro" id="IPR052076">
    <property type="entry name" value="TRP_cation_channel"/>
</dbReference>
<keyword evidence="10" id="KW-0325">Glycoprotein</keyword>
<keyword evidence="6 13" id="KW-1133">Transmembrane helix</keyword>
<evidence type="ECO:0000256" key="6">
    <source>
        <dbReference type="ARBA" id="ARBA00022989"/>
    </source>
</evidence>
<evidence type="ECO:0000256" key="8">
    <source>
        <dbReference type="ARBA" id="ARBA00023065"/>
    </source>
</evidence>
<keyword evidence="3" id="KW-0716">Sensory transduction</keyword>
<feature type="repeat" description="ANK" evidence="12">
    <location>
        <begin position="566"/>
        <end position="598"/>
    </location>
</feature>
<evidence type="ECO:0000256" key="11">
    <source>
        <dbReference type="ARBA" id="ARBA00023303"/>
    </source>
</evidence>
<dbReference type="Gene3D" id="1.25.40.20">
    <property type="entry name" value="Ankyrin repeat-containing domain"/>
    <property type="match status" value="4"/>
</dbReference>
<sequence length="1203" mass="137633">MTSKYDVENVPMLDFDEHQKTCRSASILRVIDDEDSKRDSLRSIIHQSAREGNISSLRKELATRPHLINERDLDGMTPLHYAARYGNLEAVNLLLEYGADPDFKNCEGDTPLHIASKYKHEPWSDICKIVDESGRTVLNSDREAYELTRSIIKSLVAGKAVLNPINQYKLTPLHYAAMKSNIPAISTLLELGADVNAQDVNEMTPLLLGCVHGTQETIGKLLKARSDISKKDQRQNTVFHIVALRGEPEYLKMMLEHGGSLSMKALSMKNNEGKTPLRLAVEGNHPETLKEILILEKRTSTKWTSRESGLIHFAASKGYLEVLKELIEAGGDSEERDEHDWLPLHVAAKMNQKEIVEYLLEKSDIDAVDDFGMTPLMSAVSHNSLDVVKLLVERKATIWLTDNDERTLIFIGAKYNALESVQYILQYIRELASFNQKLGESIASRKTLRNVDKEDEVTMVNQTDRDQNTAMHIVASNGYLEMMRLLYEYGAVLTLVNEDEETALHRAAATGETAAVRQLIEWDHRLLLQKDEMGNSALHMASRNGNDVTTRVLLDAGADKEARNSYHQTPLMVAVEAGFLETTQQLVQRGADVENMSDSRTVLHLAAEKGHETIARFLISSGARVDRRDETGRTALDVACENNKKDVSRVLLETNEWKSLMIPNDVIPIGNRDKNGERITSKKRKTPFRTLLLKFPDLAVLVMDKCIERNKEDEDETMCIAYNFEYIDDTYMMPNETSTDFVGILSPYNSEFKLEKEADEYASNYDDIFKNHPLKLMANAEKLSLLSHPLSLALLKHKWNKLGRWVYYLALTIYCVFIISLTQYVRHTKAPYNVEKAEGNYYTHDFFDDNQSCPNVQLETPNPIWKSIIVLFAISQIIKEVFQLYQRKLSYLYNWENWVECFIYSTAIITVTDLSECSATSGVRKNWQWLLAALCIFIGWINLLFMIRKMPRFGIYVVMFVDIVKTFFRFFPIFVLIIIAFSTSFYVILQNRPEFSTIFVSPLKTTVMMIGEFEFTGIFHGDNATHEEKMFGTAHTVVAYTLFFFFCIIMTILLMNLLVGLAVDDIKGVQEKAELRRLAMQVDLVLQIEASAYWIRRRKKYATNRYASYPNGKLHRGSWATCWSHFRKRFGLNTINESENTETYDAESELTSELRSSMQVQRNALQTLQSNVDVMYEKQIRLEAMIKTLAKGLNINMELEEKD</sequence>
<dbReference type="AlphaFoldDB" id="A0A9P1IPR3"/>
<dbReference type="EMBL" id="CANHGI010000004">
    <property type="protein sequence ID" value="CAI5449718.1"/>
    <property type="molecule type" value="Genomic_DNA"/>
</dbReference>
<dbReference type="PROSITE" id="PS50297">
    <property type="entry name" value="ANK_REP_REGION"/>
    <property type="match status" value="7"/>
</dbReference>
<dbReference type="PRINTS" id="PR01415">
    <property type="entry name" value="ANKYRIN"/>
</dbReference>
<feature type="repeat" description="ANK" evidence="12">
    <location>
        <begin position="466"/>
        <end position="498"/>
    </location>
</feature>
<reference evidence="15" key="1">
    <citation type="submission" date="2022-11" db="EMBL/GenBank/DDBJ databases">
        <authorList>
            <person name="Kikuchi T."/>
        </authorList>
    </citation>
    <scope>NUCLEOTIDE SEQUENCE</scope>
    <source>
        <strain evidence="15">PS1010</strain>
    </source>
</reference>
<comment type="caution">
    <text evidence="15">The sequence shown here is derived from an EMBL/GenBank/DDBJ whole genome shotgun (WGS) entry which is preliminary data.</text>
</comment>
<feature type="repeat" description="ANK" evidence="12">
    <location>
        <begin position="74"/>
        <end position="106"/>
    </location>
</feature>
<evidence type="ECO:0000256" key="10">
    <source>
        <dbReference type="ARBA" id="ARBA00023180"/>
    </source>
</evidence>
<dbReference type="InterPro" id="IPR005821">
    <property type="entry name" value="Ion_trans_dom"/>
</dbReference>
<feature type="repeat" description="ANK" evidence="12">
    <location>
        <begin position="533"/>
        <end position="565"/>
    </location>
</feature>
<keyword evidence="4 13" id="KW-0812">Transmembrane</keyword>
<feature type="domain" description="Ion transport" evidence="14">
    <location>
        <begin position="831"/>
        <end position="1073"/>
    </location>
</feature>